<comment type="caution">
    <text evidence="1">The sequence shown here is derived from an EMBL/GenBank/DDBJ whole genome shotgun (WGS) entry which is preliminary data.</text>
</comment>
<dbReference type="SUPFAM" id="SSF109604">
    <property type="entry name" value="HD-domain/PDEase-like"/>
    <property type="match status" value="1"/>
</dbReference>
<reference evidence="1 2" key="1">
    <citation type="submission" date="2022-07" db="EMBL/GenBank/DDBJ databases">
        <title>Mucilaginibacter sp. JC4.</title>
        <authorList>
            <person name="Le V."/>
            <person name="Ko S.-R."/>
            <person name="Ahn C.-Y."/>
            <person name="Oh H.-M."/>
        </authorList>
    </citation>
    <scope>NUCLEOTIDE SEQUENCE [LARGE SCALE GENOMIC DNA]</scope>
    <source>
        <strain evidence="1 2">JC4</strain>
    </source>
</reference>
<dbReference type="Gene3D" id="1.10.472.50">
    <property type="entry name" value="HD-domain/PDEase-like"/>
    <property type="match status" value="1"/>
</dbReference>
<dbReference type="Proteomes" id="UP001204376">
    <property type="component" value="Unassembled WGS sequence"/>
</dbReference>
<evidence type="ECO:0000313" key="1">
    <source>
        <dbReference type="EMBL" id="MCQ6957705.1"/>
    </source>
</evidence>
<name>A0ABT1SZD2_9SPHI</name>
<keyword evidence="2" id="KW-1185">Reference proteome</keyword>
<proteinExistence type="predicted"/>
<sequence>MKRKQQLVVIGKYVKKYFAEFQQPGYQFHNFKRTKAIISAVEKLVKKTTLTEDDQFILLTAAWFREIDLATNKDGRRLSASGIAKNLLISQQTDPALIEKVQELIMVTEETAPVDKALPSIMLDALYAYAGKKSFEALNGKLRRETEKVKEKKVSKIAWLTETYEWMGLFHYRTDRARSLWKKGFQKNLSKVKLALNKRSVPADLVTPKKKDRRTDDGIC</sequence>
<evidence type="ECO:0000313" key="2">
    <source>
        <dbReference type="Proteomes" id="UP001204376"/>
    </source>
</evidence>
<organism evidence="1 2">
    <name type="scientific">Mucilaginibacter aquariorum</name>
    <dbReference type="NCBI Taxonomy" id="2967225"/>
    <lineage>
        <taxon>Bacteria</taxon>
        <taxon>Pseudomonadati</taxon>
        <taxon>Bacteroidota</taxon>
        <taxon>Sphingobacteriia</taxon>
        <taxon>Sphingobacteriales</taxon>
        <taxon>Sphingobacteriaceae</taxon>
        <taxon>Mucilaginibacter</taxon>
    </lineage>
</organism>
<accession>A0ABT1SZD2</accession>
<gene>
    <name evidence="1" type="ORF">NPE20_07045</name>
</gene>
<dbReference type="EMBL" id="JANHOH010000001">
    <property type="protein sequence ID" value="MCQ6957705.1"/>
    <property type="molecule type" value="Genomic_DNA"/>
</dbReference>
<protein>
    <submittedName>
        <fullName evidence="1">Uncharacterized protein</fullName>
    </submittedName>
</protein>
<dbReference type="RefSeq" id="WP_256537900.1">
    <property type="nucleotide sequence ID" value="NZ_JANHOH010000001.1"/>
</dbReference>